<feature type="compositionally biased region" description="Basic and acidic residues" evidence="1">
    <location>
        <begin position="297"/>
        <end position="307"/>
    </location>
</feature>
<name>A0A2K9NPL7_BACTC</name>
<sequence length="347" mass="37950">MKKNFKQIALATFVMGMTQSVHAYKYVIYTDETITKKSEEVAEMMKSTYPFNKFDVEVEIVRVSPEELDCGSSLGIDRLVTCKNSDSIQAQAARRGGDQAMIVKNMSKWGGSSSVGGGVPVITTGTSSRAMLHEYMHTLGLCDEYEYSASEAEIYCERERSTPNLAYITPVPPYGSDPEAKGLHGGSIPWNSDILATTPITTAGQLGTGAVDFKKQAPQNNTTIAMVLAEPTGLYRGQVCNKAKTPRYSWHPGGTSTVMNNVDAGLGAPLERIVERLLISKGVDKKLQFAESEPNVSDEKKNEERGGDVVVDSKPQTSINDTARGLFKSFFSWIKELFESIGRSLSR</sequence>
<dbReference type="Proteomes" id="UP000235584">
    <property type="component" value="Chromosome"/>
</dbReference>
<accession>A0A2K9NPL7</accession>
<dbReference type="AlphaFoldDB" id="A0A2K9NPL7"/>
<evidence type="ECO:0000313" key="2">
    <source>
        <dbReference type="EMBL" id="AUN97015.1"/>
    </source>
</evidence>
<evidence type="ECO:0000256" key="1">
    <source>
        <dbReference type="SAM" id="MobiDB-lite"/>
    </source>
</evidence>
<evidence type="ECO:0000313" key="3">
    <source>
        <dbReference type="Proteomes" id="UP000235584"/>
    </source>
</evidence>
<gene>
    <name evidence="2" type="ORF">C0V70_02615</name>
</gene>
<organism evidence="2 3">
    <name type="scientific">Bacteriovorax stolpii</name>
    <name type="common">Bdellovibrio stolpii</name>
    <dbReference type="NCBI Taxonomy" id="960"/>
    <lineage>
        <taxon>Bacteria</taxon>
        <taxon>Pseudomonadati</taxon>
        <taxon>Bdellovibrionota</taxon>
        <taxon>Bacteriovoracia</taxon>
        <taxon>Bacteriovoracales</taxon>
        <taxon>Bacteriovoracaceae</taxon>
        <taxon>Bacteriovorax</taxon>
    </lineage>
</organism>
<dbReference type="Gene3D" id="3.40.390.10">
    <property type="entry name" value="Collagenase (Catalytic Domain)"/>
    <property type="match status" value="1"/>
</dbReference>
<dbReference type="InterPro" id="IPR024079">
    <property type="entry name" value="MetalloPept_cat_dom_sf"/>
</dbReference>
<reference evidence="2 3" key="1">
    <citation type="submission" date="2018-01" db="EMBL/GenBank/DDBJ databases">
        <title>Complete genome sequence of Bacteriovorax stolpii DSM12778.</title>
        <authorList>
            <person name="Tang B."/>
            <person name="Chang J."/>
        </authorList>
    </citation>
    <scope>NUCLEOTIDE SEQUENCE [LARGE SCALE GENOMIC DNA]</scope>
    <source>
        <strain evidence="2 3">DSM 12778</strain>
    </source>
</reference>
<protein>
    <submittedName>
        <fullName evidence="2">Uncharacterized protein</fullName>
    </submittedName>
</protein>
<feature type="region of interest" description="Disordered" evidence="1">
    <location>
        <begin position="293"/>
        <end position="316"/>
    </location>
</feature>
<dbReference type="GO" id="GO:0008237">
    <property type="term" value="F:metallopeptidase activity"/>
    <property type="evidence" value="ECO:0007669"/>
    <property type="project" value="InterPro"/>
</dbReference>
<dbReference type="RefSeq" id="WP_102242310.1">
    <property type="nucleotide sequence ID" value="NZ_CP025704.1"/>
</dbReference>
<dbReference type="EMBL" id="CP025704">
    <property type="protein sequence ID" value="AUN97015.1"/>
    <property type="molecule type" value="Genomic_DNA"/>
</dbReference>
<dbReference type="KEGG" id="bsto:C0V70_02615"/>
<proteinExistence type="predicted"/>
<keyword evidence="3" id="KW-1185">Reference proteome</keyword>